<dbReference type="EMBL" id="JADEXS010000148">
    <property type="protein sequence ID" value="MBE9023307.1"/>
    <property type="molecule type" value="Genomic_DNA"/>
</dbReference>
<feature type="transmembrane region" description="Helical" evidence="8">
    <location>
        <begin position="215"/>
        <end position="238"/>
    </location>
</feature>
<organism evidence="9 10">
    <name type="scientific">Desmonostoc muscorum LEGE 12446</name>
    <dbReference type="NCBI Taxonomy" id="1828758"/>
    <lineage>
        <taxon>Bacteria</taxon>
        <taxon>Bacillati</taxon>
        <taxon>Cyanobacteriota</taxon>
        <taxon>Cyanophyceae</taxon>
        <taxon>Nostocales</taxon>
        <taxon>Nostocaceae</taxon>
        <taxon>Desmonostoc</taxon>
    </lineage>
</organism>
<comment type="subcellular location">
    <subcellularLocation>
        <location evidence="1">Cell inner membrane</location>
        <topology evidence="1">Multi-pass membrane protein</topology>
    </subcellularLocation>
</comment>
<dbReference type="AlphaFoldDB" id="A0A8J6ZMD7"/>
<dbReference type="RefSeq" id="WP_190880170.1">
    <property type="nucleotide sequence ID" value="NZ_JADEXS020000001.1"/>
</dbReference>
<dbReference type="Pfam" id="PF03222">
    <property type="entry name" value="Trp_Tyr_perm"/>
    <property type="match status" value="1"/>
</dbReference>
<keyword evidence="3" id="KW-1003">Cell membrane</keyword>
<evidence type="ECO:0000256" key="5">
    <source>
        <dbReference type="ARBA" id="ARBA00022692"/>
    </source>
</evidence>
<evidence type="ECO:0000256" key="2">
    <source>
        <dbReference type="ARBA" id="ARBA00022448"/>
    </source>
</evidence>
<dbReference type="GO" id="GO:0005886">
    <property type="term" value="C:plasma membrane"/>
    <property type="evidence" value="ECO:0007669"/>
    <property type="project" value="UniProtKB-SubCell"/>
</dbReference>
<dbReference type="PANTHER" id="PTHR32195">
    <property type="entry name" value="OS07G0662800 PROTEIN"/>
    <property type="match status" value="1"/>
</dbReference>
<dbReference type="PANTHER" id="PTHR32195:SF26">
    <property type="entry name" value="TRYPTOPHAN OR TYROSINE TRANSPORTER PROTEIN"/>
    <property type="match status" value="1"/>
</dbReference>
<keyword evidence="6 8" id="KW-1133">Transmembrane helix</keyword>
<gene>
    <name evidence="9" type="ORF">IQ276_12980</name>
</gene>
<feature type="transmembrane region" description="Helical" evidence="8">
    <location>
        <begin position="183"/>
        <end position="203"/>
    </location>
</feature>
<feature type="transmembrane region" description="Helical" evidence="8">
    <location>
        <begin position="60"/>
        <end position="86"/>
    </location>
</feature>
<evidence type="ECO:0000256" key="1">
    <source>
        <dbReference type="ARBA" id="ARBA00004429"/>
    </source>
</evidence>
<feature type="transmembrane region" description="Helical" evidence="8">
    <location>
        <begin position="107"/>
        <end position="132"/>
    </location>
</feature>
<dbReference type="GO" id="GO:0003333">
    <property type="term" value="P:amino acid transmembrane transport"/>
    <property type="evidence" value="ECO:0007669"/>
    <property type="project" value="InterPro"/>
</dbReference>
<evidence type="ECO:0000256" key="8">
    <source>
        <dbReference type="SAM" id="Phobius"/>
    </source>
</evidence>
<feature type="transmembrane region" description="Helical" evidence="8">
    <location>
        <begin position="302"/>
        <end position="327"/>
    </location>
</feature>
<dbReference type="InterPro" id="IPR018227">
    <property type="entry name" value="Amino_acid_transport_2"/>
</dbReference>
<keyword evidence="5 8" id="KW-0812">Transmembrane</keyword>
<dbReference type="Proteomes" id="UP000622533">
    <property type="component" value="Unassembled WGS sequence"/>
</dbReference>
<proteinExistence type="predicted"/>
<keyword evidence="7 8" id="KW-0472">Membrane</keyword>
<reference evidence="9" key="1">
    <citation type="submission" date="2020-10" db="EMBL/GenBank/DDBJ databases">
        <authorList>
            <person name="Castelo-Branco R."/>
            <person name="Eusebio N."/>
            <person name="Adriana R."/>
            <person name="Vieira A."/>
            <person name="Brugerolle De Fraissinette N."/>
            <person name="Rezende De Castro R."/>
            <person name="Schneider M.P."/>
            <person name="Vasconcelos V."/>
            <person name="Leao P.N."/>
        </authorList>
    </citation>
    <scope>NUCLEOTIDE SEQUENCE</scope>
    <source>
        <strain evidence="9">LEGE 12446</strain>
    </source>
</reference>
<evidence type="ECO:0000256" key="6">
    <source>
        <dbReference type="ARBA" id="ARBA00022989"/>
    </source>
</evidence>
<comment type="caution">
    <text evidence="9">The sequence shown here is derived from an EMBL/GenBank/DDBJ whole genome shotgun (WGS) entry which is preliminary data.</text>
</comment>
<name>A0A8J6ZMD7_DESMC</name>
<evidence type="ECO:0000256" key="4">
    <source>
        <dbReference type="ARBA" id="ARBA00022519"/>
    </source>
</evidence>
<keyword evidence="2" id="KW-0813">Transport</keyword>
<feature type="transmembrane region" description="Helical" evidence="8">
    <location>
        <begin position="250"/>
        <end position="273"/>
    </location>
</feature>
<feature type="transmembrane region" description="Helical" evidence="8">
    <location>
        <begin position="347"/>
        <end position="366"/>
    </location>
</feature>
<feature type="transmembrane region" description="Helical" evidence="8">
    <location>
        <begin position="152"/>
        <end position="171"/>
    </location>
</feature>
<sequence length="428" mass="45800">MKPVLKDSEQVTRLFSHVQFDGNKLNHQPGSVLGSTAMIAGTTVGAGILALPAVTLPSGILPSTFGLIAVWLYALVSGLLIAEVTLNTMRLEGRPSIGLLGIVEKNLGKVGALVASGAYLFMHYALLVAYITQGGEILGTAIAKLWNVHNSLPTWVGTTTFTLIFGGVMYLGREKFIEKLNTAFVAIVIVSFLGLLLLAGGQVKSSQLLIQNWSALGSAISVMCVAMFFQNIVPVVVTQLEGDVRKIRQSILIGSLIPLIMFLAWNAVILASVSPDMVHSTSGGKTVFDPLQILRAGGAGEWLGVLVSVFSEFAIVTSFIGFVYGLLDLFKDIFLITQGDISSRLPLYSLVLFPPMTLGTLNPSIFFTALDYTGTFSISVLGGIIPALMTWKQRQEQKNSNSINQPLIPGGKLTLMAMIVVALVLMLK</sequence>
<accession>A0A8J6ZMD7</accession>
<evidence type="ECO:0000313" key="9">
    <source>
        <dbReference type="EMBL" id="MBE9023307.1"/>
    </source>
</evidence>
<evidence type="ECO:0000256" key="3">
    <source>
        <dbReference type="ARBA" id="ARBA00022475"/>
    </source>
</evidence>
<evidence type="ECO:0000256" key="7">
    <source>
        <dbReference type="ARBA" id="ARBA00023136"/>
    </source>
</evidence>
<feature type="transmembrane region" description="Helical" evidence="8">
    <location>
        <begin position="32"/>
        <end position="54"/>
    </location>
</feature>
<protein>
    <submittedName>
        <fullName evidence="9">Tyrosine transporter</fullName>
    </submittedName>
</protein>
<feature type="transmembrane region" description="Helical" evidence="8">
    <location>
        <begin position="372"/>
        <end position="389"/>
    </location>
</feature>
<evidence type="ECO:0000313" key="10">
    <source>
        <dbReference type="Proteomes" id="UP000622533"/>
    </source>
</evidence>
<keyword evidence="10" id="KW-1185">Reference proteome</keyword>
<dbReference type="Gene3D" id="1.20.1740.10">
    <property type="entry name" value="Amino acid/polyamine transporter I"/>
    <property type="match status" value="1"/>
</dbReference>
<feature type="transmembrane region" description="Helical" evidence="8">
    <location>
        <begin position="410"/>
        <end position="427"/>
    </location>
</feature>
<keyword evidence="4" id="KW-0997">Cell inner membrane</keyword>